<dbReference type="SUPFAM" id="SSF57850">
    <property type="entry name" value="RING/U-box"/>
    <property type="match status" value="1"/>
</dbReference>
<dbReference type="PROSITE" id="PS50188">
    <property type="entry name" value="B302_SPRY"/>
    <property type="match status" value="1"/>
</dbReference>
<dbReference type="CDD" id="cd16597">
    <property type="entry name" value="RING-HC_TRIM25_C-IV"/>
    <property type="match status" value="1"/>
</dbReference>
<dbReference type="PRINTS" id="PR01407">
    <property type="entry name" value="BUTYPHLNCDUF"/>
</dbReference>
<keyword evidence="2" id="KW-0479">Metal-binding</keyword>
<reference evidence="10" key="1">
    <citation type="submission" date="2025-08" db="UniProtKB">
        <authorList>
            <consortium name="Ensembl"/>
        </authorList>
    </citation>
    <scope>IDENTIFICATION</scope>
</reference>
<dbReference type="SMART" id="SM00184">
    <property type="entry name" value="RING"/>
    <property type="match status" value="1"/>
</dbReference>
<dbReference type="InterPro" id="IPR027370">
    <property type="entry name" value="Znf-RING_euk"/>
</dbReference>
<dbReference type="InterPro" id="IPR003879">
    <property type="entry name" value="Butyrophylin_SPRY"/>
</dbReference>
<keyword evidence="3 7" id="KW-0863">Zinc-finger</keyword>
<keyword evidence="5" id="KW-0391">Immunity</keyword>
<dbReference type="CDD" id="cd12891">
    <property type="entry name" value="SPRY_PRY_C-I_2"/>
    <property type="match status" value="1"/>
</dbReference>
<dbReference type="PROSITE" id="PS00518">
    <property type="entry name" value="ZF_RING_1"/>
    <property type="match status" value="1"/>
</dbReference>
<keyword evidence="4" id="KW-0862">Zinc</keyword>
<evidence type="ECO:0000256" key="3">
    <source>
        <dbReference type="ARBA" id="ARBA00022771"/>
    </source>
</evidence>
<protein>
    <submittedName>
        <fullName evidence="10">Uncharacterized protein</fullName>
    </submittedName>
</protein>
<dbReference type="Pfam" id="PF13765">
    <property type="entry name" value="PRY"/>
    <property type="match status" value="1"/>
</dbReference>
<evidence type="ECO:0000313" key="10">
    <source>
        <dbReference type="Ensembl" id="ENSLLEP00000010148.1"/>
    </source>
</evidence>
<dbReference type="InterPro" id="IPR051051">
    <property type="entry name" value="E3_ubiq-ligase_TRIM/RNF"/>
</dbReference>
<organism evidence="10 11">
    <name type="scientific">Leptobrachium leishanense</name>
    <name type="common">Leishan spiny toad</name>
    <dbReference type="NCBI Taxonomy" id="445787"/>
    <lineage>
        <taxon>Eukaryota</taxon>
        <taxon>Metazoa</taxon>
        <taxon>Chordata</taxon>
        <taxon>Craniata</taxon>
        <taxon>Vertebrata</taxon>
        <taxon>Euteleostomi</taxon>
        <taxon>Amphibia</taxon>
        <taxon>Batrachia</taxon>
        <taxon>Anura</taxon>
        <taxon>Pelobatoidea</taxon>
        <taxon>Megophryidae</taxon>
        <taxon>Leptobrachium</taxon>
    </lineage>
</organism>
<keyword evidence="1" id="KW-0399">Innate immunity</keyword>
<proteinExistence type="predicted"/>
<dbReference type="Pfam" id="PF13445">
    <property type="entry name" value="zf-RING_UBOX"/>
    <property type="match status" value="1"/>
</dbReference>
<dbReference type="InterPro" id="IPR017907">
    <property type="entry name" value="Znf_RING_CS"/>
</dbReference>
<accession>A0A8C5M8A7</accession>
<dbReference type="AlphaFoldDB" id="A0A8C5M8A7"/>
<dbReference type="OrthoDB" id="128536at2759"/>
<feature type="domain" description="RING-type" evidence="8">
    <location>
        <begin position="12"/>
        <end position="55"/>
    </location>
</feature>
<evidence type="ECO:0000256" key="7">
    <source>
        <dbReference type="PROSITE-ProRule" id="PRU00175"/>
    </source>
</evidence>
<dbReference type="InterPro" id="IPR001841">
    <property type="entry name" value="Znf_RING"/>
</dbReference>
<keyword evidence="11" id="KW-1185">Reference proteome</keyword>
<evidence type="ECO:0000256" key="5">
    <source>
        <dbReference type="ARBA" id="ARBA00022859"/>
    </source>
</evidence>
<evidence type="ECO:0000256" key="1">
    <source>
        <dbReference type="ARBA" id="ARBA00022588"/>
    </source>
</evidence>
<dbReference type="Pfam" id="PF00622">
    <property type="entry name" value="SPRY"/>
    <property type="match status" value="1"/>
</dbReference>
<dbReference type="InterPro" id="IPR006574">
    <property type="entry name" value="PRY"/>
</dbReference>
<dbReference type="Ensembl" id="ENSLLET00000010542.1">
    <property type="protein sequence ID" value="ENSLLEP00000010148.1"/>
    <property type="gene ID" value="ENSLLEG00000006470.1"/>
</dbReference>
<evidence type="ECO:0000256" key="4">
    <source>
        <dbReference type="ARBA" id="ARBA00022833"/>
    </source>
</evidence>
<dbReference type="InterPro" id="IPR001870">
    <property type="entry name" value="B30.2/SPRY"/>
</dbReference>
<dbReference type="SUPFAM" id="SSF49899">
    <property type="entry name" value="Concanavalin A-like lectins/glucanases"/>
    <property type="match status" value="1"/>
</dbReference>
<dbReference type="PROSITE" id="PS50089">
    <property type="entry name" value="ZF_RING_2"/>
    <property type="match status" value="1"/>
</dbReference>
<dbReference type="InterPro" id="IPR013320">
    <property type="entry name" value="ConA-like_dom_sf"/>
</dbReference>
<dbReference type="Gene3D" id="3.30.40.10">
    <property type="entry name" value="Zinc/RING finger domain, C3HC4 (zinc finger)"/>
    <property type="match status" value="1"/>
</dbReference>
<reference evidence="10" key="2">
    <citation type="submission" date="2025-09" db="UniProtKB">
        <authorList>
            <consortium name="Ensembl"/>
        </authorList>
    </citation>
    <scope>IDENTIFICATION</scope>
</reference>
<dbReference type="InterPro" id="IPR003877">
    <property type="entry name" value="SPRY_dom"/>
</dbReference>
<dbReference type="GO" id="GO:0045087">
    <property type="term" value="P:innate immune response"/>
    <property type="evidence" value="ECO:0007669"/>
    <property type="project" value="UniProtKB-KW"/>
</dbReference>
<dbReference type="SMART" id="SM00449">
    <property type="entry name" value="SPRY"/>
    <property type="match status" value="1"/>
</dbReference>
<name>A0A8C5M8A7_9ANUR</name>
<dbReference type="Gene3D" id="4.10.830.40">
    <property type="match status" value="1"/>
</dbReference>
<dbReference type="GeneTree" id="ENSGT01030000234583"/>
<evidence type="ECO:0000259" key="8">
    <source>
        <dbReference type="PROSITE" id="PS50089"/>
    </source>
</evidence>
<sequence>MASADLRDELTCSICLTIYTDPVTLTCGHNFCRTCIEDVLDTQDRSGAYRCPECRAEFEERPALQKNRKLCNIAETFQSSHPEQEDVGIPCTYCDSPVPAAKTCLLCETSLCVNHLKKHNSFTEDIGLIFVTLNKDLDDLVTWAKRQCNVKKVSKKFLDVDLTSNILLDINTAGNNTAVSGDGKTVTFSSIHQGRPEGPVRFMVPQVLSTEGFFSGNHYWEVEEGSTSGGWRVGVTYPSIDRKGVQAAIGNNNKSWALEKNANNQYIAIHDNQSVLLPVTPSCYRLGIFLDYELGQLSFYELGNPIQHLHTVMSSFTEPLHIAIFAGDHGWTHCPHYLLTTESQPLPGAMARG</sequence>
<dbReference type="PANTHER" id="PTHR25465">
    <property type="entry name" value="B-BOX DOMAIN CONTAINING"/>
    <property type="match status" value="1"/>
</dbReference>
<feature type="domain" description="B30.2/SPRY" evidence="9">
    <location>
        <begin position="145"/>
        <end position="346"/>
    </location>
</feature>
<dbReference type="Proteomes" id="UP000694569">
    <property type="component" value="Unplaced"/>
</dbReference>
<dbReference type="InterPro" id="IPR043136">
    <property type="entry name" value="B30.2/SPRY_sf"/>
</dbReference>
<evidence type="ECO:0000256" key="6">
    <source>
        <dbReference type="ARBA" id="ARBA00023054"/>
    </source>
</evidence>
<evidence type="ECO:0000256" key="2">
    <source>
        <dbReference type="ARBA" id="ARBA00022723"/>
    </source>
</evidence>
<evidence type="ECO:0000259" key="9">
    <source>
        <dbReference type="PROSITE" id="PS50188"/>
    </source>
</evidence>
<evidence type="ECO:0000313" key="11">
    <source>
        <dbReference type="Proteomes" id="UP000694569"/>
    </source>
</evidence>
<dbReference type="GO" id="GO:0005737">
    <property type="term" value="C:cytoplasm"/>
    <property type="evidence" value="ECO:0007669"/>
    <property type="project" value="UniProtKB-ARBA"/>
</dbReference>
<keyword evidence="6" id="KW-0175">Coiled coil</keyword>
<dbReference type="InterPro" id="IPR013083">
    <property type="entry name" value="Znf_RING/FYVE/PHD"/>
</dbReference>
<dbReference type="Gene3D" id="2.60.120.920">
    <property type="match status" value="1"/>
</dbReference>
<dbReference type="PANTHER" id="PTHR25465:SF41">
    <property type="entry name" value="E3 UBIQUITIN-PROTEIN LIGASE RNF135"/>
    <property type="match status" value="1"/>
</dbReference>
<dbReference type="GO" id="GO:0008270">
    <property type="term" value="F:zinc ion binding"/>
    <property type="evidence" value="ECO:0007669"/>
    <property type="project" value="UniProtKB-KW"/>
</dbReference>
<dbReference type="SMART" id="SM00589">
    <property type="entry name" value="PRY"/>
    <property type="match status" value="1"/>
</dbReference>